<organism evidence="1 2">
    <name type="scientific">Nocardioides exalbidus</name>
    <dbReference type="NCBI Taxonomy" id="402596"/>
    <lineage>
        <taxon>Bacteria</taxon>
        <taxon>Bacillati</taxon>
        <taxon>Actinomycetota</taxon>
        <taxon>Actinomycetes</taxon>
        <taxon>Propionibacteriales</taxon>
        <taxon>Nocardioidaceae</taxon>
        <taxon>Nocardioides</taxon>
    </lineage>
</organism>
<keyword evidence="2" id="KW-1185">Reference proteome</keyword>
<protein>
    <recommendedName>
        <fullName evidence="3">LicD family protein</fullName>
    </recommendedName>
</protein>
<dbReference type="Proteomes" id="UP000198742">
    <property type="component" value="Unassembled WGS sequence"/>
</dbReference>
<gene>
    <name evidence="1" type="ORF">SAMN04489844_2749</name>
</gene>
<dbReference type="InterPro" id="IPR052613">
    <property type="entry name" value="LicD_transferase"/>
</dbReference>
<sequence>MVRASVQRVDDDGLHLERGFDGSLDVHFDGWRGWSVAVEDGVDPVTIPWPKRLRARLDGVSLVSVTVDDAEVFRQEVTFGSGEGRVELVDRFGNPVIIDKWGLTQRIFETRREGGAVEAMTAMAERVLGVMRDSCGLEGWISFGTLLGAARSGKVIGHDSDIDLCFLSEKETPAEMAVEIWDVARALVDAGISVKHKTASFITVVYDAPDGGEDGIDIYTCFYVGDLLHETATVRERVPRSAILPLRALEFEGRGMPAPADPDRMLTVSYGPGWKVPDPSFRHQPSREVLDRFDGWFSSVMTNRRDWTQFNGQVGAAGARPSPFARWVVDQLTADGALDDDRDDDLRVLDVGSGSSADLRLYHRAGAKAIGYDYAHPGKHALGGKEIDLPSDVGRRVVNLLDERDVLTVGALAARQKGRKVVTVRRVLEAVPPRSRSLVWRFASMALAEGGRVYVEGMSRTPQECRAAQERTGSPRLWPVDPHDVVADVVASGGRVVLREGLAAASRASRSGSPASWRMMVEYPGATQQATDQGKDGRTQR</sequence>
<evidence type="ECO:0008006" key="3">
    <source>
        <dbReference type="Google" id="ProtNLM"/>
    </source>
</evidence>
<dbReference type="InterPro" id="IPR029063">
    <property type="entry name" value="SAM-dependent_MTases_sf"/>
</dbReference>
<dbReference type="SUPFAM" id="SSF53335">
    <property type="entry name" value="S-adenosyl-L-methionine-dependent methyltransferases"/>
    <property type="match status" value="1"/>
</dbReference>
<dbReference type="AlphaFoldDB" id="A0A1H4UEA5"/>
<dbReference type="PANTHER" id="PTHR13627">
    <property type="entry name" value="FUKUTIN RELATED PROTEIN"/>
    <property type="match status" value="1"/>
</dbReference>
<accession>A0A1H4UEA5</accession>
<name>A0A1H4UEA5_9ACTN</name>
<dbReference type="EMBL" id="FNRT01000002">
    <property type="protein sequence ID" value="SEC67116.1"/>
    <property type="molecule type" value="Genomic_DNA"/>
</dbReference>
<proteinExistence type="predicted"/>
<dbReference type="STRING" id="402596.SAMN04489844_2749"/>
<reference evidence="2" key="1">
    <citation type="submission" date="2016-10" db="EMBL/GenBank/DDBJ databases">
        <authorList>
            <person name="Varghese N."/>
            <person name="Submissions S."/>
        </authorList>
    </citation>
    <scope>NUCLEOTIDE SEQUENCE [LARGE SCALE GENOMIC DNA]</scope>
    <source>
        <strain evidence="2">DSM 22017</strain>
    </source>
</reference>
<dbReference type="Gene3D" id="3.40.50.150">
    <property type="entry name" value="Vaccinia Virus protein VP39"/>
    <property type="match status" value="1"/>
</dbReference>
<evidence type="ECO:0000313" key="2">
    <source>
        <dbReference type="Proteomes" id="UP000198742"/>
    </source>
</evidence>
<dbReference type="PANTHER" id="PTHR13627:SF35">
    <property type="entry name" value="LICD FAMILY PROTEIN"/>
    <property type="match status" value="1"/>
</dbReference>
<evidence type="ECO:0000313" key="1">
    <source>
        <dbReference type="EMBL" id="SEC67116.1"/>
    </source>
</evidence>